<name>K1TK96_9ZZZZ</name>
<organism evidence="1">
    <name type="scientific">human gut metagenome</name>
    <dbReference type="NCBI Taxonomy" id="408170"/>
    <lineage>
        <taxon>unclassified sequences</taxon>
        <taxon>metagenomes</taxon>
        <taxon>organismal metagenomes</taxon>
    </lineage>
</organism>
<dbReference type="AlphaFoldDB" id="K1TK96"/>
<dbReference type="GO" id="GO:0006541">
    <property type="term" value="P:glutamine metabolic process"/>
    <property type="evidence" value="ECO:0007669"/>
    <property type="project" value="InterPro"/>
</dbReference>
<dbReference type="EC" id="3.5.1.2" evidence="1"/>
<proteinExistence type="predicted"/>
<protein>
    <submittedName>
        <fullName evidence="1">Protein containing Glutaminase, core domain protein</fullName>
        <ecNumber evidence="1">3.5.1.2</ecNumber>
    </submittedName>
</protein>
<reference evidence="1" key="1">
    <citation type="journal article" date="2013" name="Environ. Microbiol.">
        <title>Microbiota from the distal guts of lean and obese adolescents exhibit partial functional redundancy besides clear differences in community structure.</title>
        <authorList>
            <person name="Ferrer M."/>
            <person name="Ruiz A."/>
            <person name="Lanza F."/>
            <person name="Haange S.B."/>
            <person name="Oberbach A."/>
            <person name="Till H."/>
            <person name="Bargiela R."/>
            <person name="Campoy C."/>
            <person name="Segura M.T."/>
            <person name="Richter M."/>
            <person name="von Bergen M."/>
            <person name="Seifert J."/>
            <person name="Suarez A."/>
        </authorList>
    </citation>
    <scope>NUCLEOTIDE SEQUENCE</scope>
</reference>
<accession>K1TK96</accession>
<evidence type="ECO:0000313" key="1">
    <source>
        <dbReference type="EMBL" id="EKC73547.1"/>
    </source>
</evidence>
<keyword evidence="1" id="KW-0378">Hydrolase</keyword>
<sequence length="50" mass="4980">LGIAAFAPPLDGAGNSVKAQKALARIAARLDLGVFHPTHCIPASAEAATV</sequence>
<dbReference type="EMBL" id="AJWY01004029">
    <property type="protein sequence ID" value="EKC73547.1"/>
    <property type="molecule type" value="Genomic_DNA"/>
</dbReference>
<dbReference type="GO" id="GO:0004359">
    <property type="term" value="F:glutaminase activity"/>
    <property type="evidence" value="ECO:0007669"/>
    <property type="project" value="UniProtKB-EC"/>
</dbReference>
<feature type="non-terminal residue" evidence="1">
    <location>
        <position position="1"/>
    </location>
</feature>
<gene>
    <name evidence="1" type="ORF">LEA_06168</name>
</gene>
<dbReference type="InterPro" id="IPR012338">
    <property type="entry name" value="Beta-lactam/transpept-like"/>
</dbReference>
<comment type="caution">
    <text evidence="1">The sequence shown here is derived from an EMBL/GenBank/DDBJ whole genome shotgun (WGS) entry which is preliminary data.</text>
</comment>
<dbReference type="Gene3D" id="3.40.710.10">
    <property type="entry name" value="DD-peptidase/beta-lactamase superfamily"/>
    <property type="match status" value="1"/>
</dbReference>
<dbReference type="SUPFAM" id="SSF56601">
    <property type="entry name" value="beta-lactamase/transpeptidase-like"/>
    <property type="match status" value="1"/>
</dbReference>